<evidence type="ECO:0000256" key="3">
    <source>
        <dbReference type="SAM" id="Coils"/>
    </source>
</evidence>
<keyword evidence="1" id="KW-0808">Transferase</keyword>
<keyword evidence="2" id="KW-0418">Kinase</keyword>
<dbReference type="Proteomes" id="UP000064844">
    <property type="component" value="Chromosome"/>
</dbReference>
<protein>
    <submittedName>
        <fullName evidence="6">Uncharacterized protein</fullName>
    </submittedName>
</protein>
<dbReference type="GO" id="GO:0016301">
    <property type="term" value="F:kinase activity"/>
    <property type="evidence" value="ECO:0007669"/>
    <property type="project" value="UniProtKB-KW"/>
</dbReference>
<evidence type="ECO:0000259" key="5">
    <source>
        <dbReference type="Pfam" id="PF20586"/>
    </source>
</evidence>
<dbReference type="STRING" id="1297617.IB211_01212"/>
<organism evidence="6 7">
    <name type="scientific">Intestinimonas butyriciproducens</name>
    <dbReference type="NCBI Taxonomy" id="1297617"/>
    <lineage>
        <taxon>Bacteria</taxon>
        <taxon>Bacillati</taxon>
        <taxon>Bacillota</taxon>
        <taxon>Clostridia</taxon>
        <taxon>Eubacteriales</taxon>
        <taxon>Intestinimonas</taxon>
    </lineage>
</organism>
<dbReference type="AlphaFoldDB" id="A0A0S2W2N4"/>
<keyword evidence="7" id="KW-1185">Reference proteome</keyword>
<evidence type="ECO:0000256" key="2">
    <source>
        <dbReference type="ARBA" id="ARBA00022777"/>
    </source>
</evidence>
<sequence length="500" mass="57364">MDNREQLRRITELTEQIAGLPKGYLSKKNIGGKVYYYHQWSENGVKQSRYLHDSEIAPLADKIEKRKELQAQLRMLKSQKSRRNEATGMKCTFMHKRTPVAELELDDVTGFIQKIGSVYAPEHLPIGIPMQNEVADRAAFNDWWRDRSIPASRSGVREALESLGMADTKMLLVRCYGLSLSDQYWICPEGAELRWEDINFFQNDFSEDIGDVLFGERKKKDALNFSSPDSTSDGNLKKRWKIIDGKRCLIKGGSNPFRQQPFNEAIASGIMERLGIPHVSYTVIWSKDAPYSVCEDFVTENTELIPAWRLLQAKKQKNSTSRYRHLLECCELLGIGNITPFLDRMLVLDYIIANEDRHFNNFGALRNAETLEWLGMAPIYDSGSSLGYDKMPGQMRSEKDVICKPFKNHHAEQLKLVTDFDWIDFDRLSDVDELISSVLSCEEAADYIDEGRIHAITESVQRRIGHLQELAMTQTPRQLDTTEDDVREEVAADYAPKMEL</sequence>
<dbReference type="Pfam" id="PF20586">
    <property type="entry name" value="DUF6788"/>
    <property type="match status" value="1"/>
</dbReference>
<feature type="coiled-coil region" evidence="3">
    <location>
        <begin position="59"/>
        <end position="86"/>
    </location>
</feature>
<name>A0A0S2W2N4_9FIRM</name>
<dbReference type="RefSeq" id="WP_242857417.1">
    <property type="nucleotide sequence ID" value="NZ_CP011307.1"/>
</dbReference>
<accession>A0A0S2W2N4</accession>
<reference evidence="6 7" key="1">
    <citation type="journal article" date="2015" name="Nat. Commun.">
        <title>Production of butyrate from lysine and the Amadori product fructoselysine by a human gut commensal.</title>
        <authorList>
            <person name="Bui T.P."/>
            <person name="Ritari J."/>
            <person name="Boeren S."/>
            <person name="de Waard P."/>
            <person name="Plugge C.M."/>
            <person name="de Vos W.M."/>
        </authorList>
    </citation>
    <scope>NUCLEOTIDE SEQUENCE [LARGE SCALE GENOMIC DNA]</scope>
    <source>
        <strain evidence="6 7">AF211</strain>
    </source>
</reference>
<feature type="domain" description="HipA-like C-terminal" evidence="4">
    <location>
        <begin position="244"/>
        <end position="390"/>
    </location>
</feature>
<reference evidence="7" key="2">
    <citation type="submission" date="2015-04" db="EMBL/GenBank/DDBJ databases">
        <title>A butyrogenic pathway from the amino acid lysine in a human gut commensal.</title>
        <authorList>
            <person name="de Vos W.M."/>
            <person name="Bui N.T.P."/>
            <person name="Plugge C.M."/>
            <person name="Ritari J."/>
        </authorList>
    </citation>
    <scope>NUCLEOTIDE SEQUENCE [LARGE SCALE GENOMIC DNA]</scope>
    <source>
        <strain evidence="7">AF211</strain>
    </source>
</reference>
<dbReference type="PATRIC" id="fig|1297617.4.peg.1232"/>
<proteinExistence type="predicted"/>
<gene>
    <name evidence="6" type="ORF">IB211_01212</name>
</gene>
<dbReference type="Gene3D" id="1.10.1070.20">
    <property type="match status" value="1"/>
</dbReference>
<evidence type="ECO:0000256" key="1">
    <source>
        <dbReference type="ARBA" id="ARBA00022679"/>
    </source>
</evidence>
<feature type="domain" description="DUF6788" evidence="5">
    <location>
        <begin position="7"/>
        <end position="53"/>
    </location>
</feature>
<dbReference type="KEGG" id="ibu:IB211_01212"/>
<evidence type="ECO:0000259" key="4">
    <source>
        <dbReference type="Pfam" id="PF07804"/>
    </source>
</evidence>
<dbReference type="InterPro" id="IPR046738">
    <property type="entry name" value="DUF6788"/>
</dbReference>
<dbReference type="InterPro" id="IPR012893">
    <property type="entry name" value="HipA-like_C"/>
</dbReference>
<dbReference type="Pfam" id="PF07804">
    <property type="entry name" value="HipA_C"/>
    <property type="match status" value="1"/>
</dbReference>
<dbReference type="EMBL" id="CP011307">
    <property type="protein sequence ID" value="ALP93605.1"/>
    <property type="molecule type" value="Genomic_DNA"/>
</dbReference>
<evidence type="ECO:0000313" key="7">
    <source>
        <dbReference type="Proteomes" id="UP000064844"/>
    </source>
</evidence>
<evidence type="ECO:0000313" key="6">
    <source>
        <dbReference type="EMBL" id="ALP93605.1"/>
    </source>
</evidence>
<keyword evidence="3" id="KW-0175">Coiled coil</keyword>